<dbReference type="GeneID" id="67181179"/>
<dbReference type="RefSeq" id="WP_013344448.1">
    <property type="nucleotide sequence ID" value="NC_014541.1"/>
</dbReference>
<dbReference type="Gene3D" id="3.40.1580.20">
    <property type="entry name" value="Syd protein"/>
    <property type="match status" value="1"/>
</dbReference>
<dbReference type="InterPro" id="IPR038228">
    <property type="entry name" value="Syd_sf"/>
</dbReference>
<feature type="compositionally biased region" description="Basic and acidic residues" evidence="4">
    <location>
        <begin position="26"/>
        <end position="41"/>
    </location>
</feature>
<keyword evidence="6" id="KW-1185">Reference proteome</keyword>
<evidence type="ECO:0000313" key="5">
    <source>
        <dbReference type="EMBL" id="ADN75142.1"/>
    </source>
</evidence>
<dbReference type="KEGG" id="fbl:Fbal_0933"/>
<dbReference type="Pfam" id="PF07348">
    <property type="entry name" value="Syd"/>
    <property type="match status" value="1"/>
</dbReference>
<evidence type="ECO:0000256" key="4">
    <source>
        <dbReference type="SAM" id="MobiDB-lite"/>
    </source>
</evidence>
<dbReference type="NCBIfam" id="NF003439">
    <property type="entry name" value="PRK04968.1"/>
    <property type="match status" value="1"/>
</dbReference>
<keyword evidence="2" id="KW-0997">Cell inner membrane</keyword>
<evidence type="ECO:0000256" key="1">
    <source>
        <dbReference type="ARBA" id="ARBA00022475"/>
    </source>
</evidence>
<reference evidence="5 6" key="1">
    <citation type="journal article" date="2010" name="Stand. Genomic Sci.">
        <title>Complete genome sequence of Ferrimonas balearica type strain (PAT).</title>
        <authorList>
            <person name="Nolan M."/>
            <person name="Sikorski J."/>
            <person name="Davenport K."/>
            <person name="Lucas S."/>
            <person name="Glavina Del Rio T."/>
            <person name="Tice H."/>
            <person name="Cheng J."/>
            <person name="Goodwin L."/>
            <person name="Pitluck S."/>
            <person name="Liolios K."/>
            <person name="Ivanova N."/>
            <person name="Mavromatis K."/>
            <person name="Ovchinnikova G."/>
            <person name="Pati A."/>
            <person name="Chen A."/>
            <person name="Palaniappan K."/>
            <person name="Land M."/>
            <person name="Hauser L."/>
            <person name="Chang Y."/>
            <person name="Jeffries C."/>
            <person name="Tapia R."/>
            <person name="Brettin T."/>
            <person name="Detter J."/>
            <person name="Han C."/>
            <person name="Yasawong M."/>
            <person name="Rohde M."/>
            <person name="Tindall B."/>
            <person name="Goker M."/>
            <person name="Woyke T."/>
            <person name="Bristow J."/>
            <person name="Eisen J."/>
            <person name="Markowitz V."/>
            <person name="Hugenholtz P."/>
            <person name="Kyrpides N."/>
            <person name="Klenk H."/>
            <person name="Lapidus A."/>
        </authorList>
    </citation>
    <scope>NUCLEOTIDE SEQUENCE [LARGE SCALE GENOMIC DNA]</scope>
    <source>
        <strain evidence="6">DSM 9799 / CCM 4581 / KCTC 23876 / PAT</strain>
    </source>
</reference>
<proteinExistence type="predicted"/>
<accession>E1STK9</accession>
<dbReference type="InterPro" id="IPR009948">
    <property type="entry name" value="Syd"/>
</dbReference>
<dbReference type="Proteomes" id="UP000006683">
    <property type="component" value="Chromosome"/>
</dbReference>
<dbReference type="OrthoDB" id="5599437at2"/>
<name>E1STK9_FERBD</name>
<evidence type="ECO:0000313" key="6">
    <source>
        <dbReference type="Proteomes" id="UP000006683"/>
    </source>
</evidence>
<evidence type="ECO:0000256" key="3">
    <source>
        <dbReference type="ARBA" id="ARBA00023136"/>
    </source>
</evidence>
<dbReference type="STRING" id="550540.Fbal_0933"/>
<keyword evidence="3" id="KW-0472">Membrane</keyword>
<protein>
    <submittedName>
        <fullName evidence="5">Syd family protein</fullName>
    </submittedName>
</protein>
<feature type="region of interest" description="Disordered" evidence="4">
    <location>
        <begin position="21"/>
        <end position="41"/>
    </location>
</feature>
<dbReference type="AlphaFoldDB" id="E1STK9"/>
<dbReference type="HOGENOM" id="CLU_121866_0_0_6"/>
<dbReference type="eggNOG" id="ENOG502ZCMR">
    <property type="taxonomic scope" value="Bacteria"/>
</dbReference>
<evidence type="ECO:0000256" key="2">
    <source>
        <dbReference type="ARBA" id="ARBA00022519"/>
    </source>
</evidence>
<dbReference type="GO" id="GO:0009898">
    <property type="term" value="C:cytoplasmic side of plasma membrane"/>
    <property type="evidence" value="ECO:0007669"/>
    <property type="project" value="InterPro"/>
</dbReference>
<dbReference type="CDD" id="cd16323">
    <property type="entry name" value="Syd"/>
    <property type="match status" value="1"/>
</dbReference>
<dbReference type="EMBL" id="CP002209">
    <property type="protein sequence ID" value="ADN75142.1"/>
    <property type="molecule type" value="Genomic_DNA"/>
</dbReference>
<gene>
    <name evidence="5" type="ordered locus">Fbal_0933</name>
</gene>
<keyword evidence="1" id="KW-1003">Cell membrane</keyword>
<organism evidence="5 6">
    <name type="scientific">Ferrimonas balearica (strain DSM 9799 / CCM 4581 / KCTC 23876 / PAT)</name>
    <dbReference type="NCBI Taxonomy" id="550540"/>
    <lineage>
        <taxon>Bacteria</taxon>
        <taxon>Pseudomonadati</taxon>
        <taxon>Pseudomonadota</taxon>
        <taxon>Gammaproteobacteria</taxon>
        <taxon>Alteromonadales</taxon>
        <taxon>Ferrimonadaceae</taxon>
        <taxon>Ferrimonas</taxon>
    </lineage>
</organism>
<sequence length="208" mass="23035">MSVEALDAFHQRYFTSWQQALGQHPVSDKPESGPAETGRDAEGRALWQARRRETVAGFDNVAQALELTLHPALTDLYGHFYAGNLYFEAPFGRGELLQVWCDEDFQFLQENLIGHLLMKQKLKQAPTLFIGVVEERMLVLNNDDGSVWLELPGEAPSEQVADSLAALLAMMAPVTQLPEPPAAAPAPTPSFGERVKTMLGHLWPGGRR</sequence>